<dbReference type="EMBL" id="NXNG01000001">
    <property type="protein sequence ID" value="PWT28752.1"/>
    <property type="molecule type" value="Genomic_DNA"/>
</dbReference>
<dbReference type="Proteomes" id="UP000245488">
    <property type="component" value="Chromosome"/>
</dbReference>
<organism evidence="1 2">
    <name type="scientific">Butyrivibrio fibrisolvens</name>
    <dbReference type="NCBI Taxonomy" id="831"/>
    <lineage>
        <taxon>Bacteria</taxon>
        <taxon>Bacillati</taxon>
        <taxon>Bacillota</taxon>
        <taxon>Clostridia</taxon>
        <taxon>Lachnospirales</taxon>
        <taxon>Lachnospiraceae</taxon>
        <taxon>Butyrivibrio</taxon>
    </lineage>
</organism>
<name>A0A317G8K0_BUTFI</name>
<evidence type="ECO:0000313" key="2">
    <source>
        <dbReference type="Proteomes" id="UP000245488"/>
    </source>
</evidence>
<protein>
    <submittedName>
        <fullName evidence="1">Uncharacterized protein</fullName>
    </submittedName>
</protein>
<gene>
    <name evidence="1" type="ORF">CPT75_17375</name>
</gene>
<keyword evidence="2" id="KW-1185">Reference proteome</keyword>
<sequence length="116" mass="13674">MNKLCYDRTRREIVMSTLDKIPNPRVKTDVSYSFGDILNIWNGKNGCGIDRLFVRDDHYLTHTDIFIGMDLRSYTFRTIKQITSFEDGGTFTEAYIPSIEDLLEHEWYEYIPMSCD</sequence>
<reference evidence="1 2" key="1">
    <citation type="submission" date="2017-09" db="EMBL/GenBank/DDBJ databases">
        <title>High-quality draft genome sequence of Butyrivibrio fibrisolvens INBov1, isolated from cow rumen.</title>
        <authorList>
            <person name="Rodriguez Hernaez J."/>
            <person name="Rivarola M."/>
            <person name="Paniego N."/>
            <person name="Cravero S."/>
            <person name="Ceron Cucchi M."/>
            <person name="Martinez M.C."/>
        </authorList>
    </citation>
    <scope>NUCLEOTIDE SEQUENCE [LARGE SCALE GENOMIC DNA]</scope>
    <source>
        <strain evidence="1 2">INBov1</strain>
    </source>
</reference>
<accession>A0A317G8K0</accession>
<proteinExistence type="predicted"/>
<dbReference type="RefSeq" id="WP_110073832.1">
    <property type="nucleotide sequence ID" value="NZ_CM009896.1"/>
</dbReference>
<comment type="caution">
    <text evidence="1">The sequence shown here is derived from an EMBL/GenBank/DDBJ whole genome shotgun (WGS) entry which is preliminary data.</text>
</comment>
<dbReference type="AlphaFoldDB" id="A0A317G8K0"/>
<evidence type="ECO:0000313" key="1">
    <source>
        <dbReference type="EMBL" id="PWT28752.1"/>
    </source>
</evidence>